<keyword evidence="5" id="KW-1185">Reference proteome</keyword>
<dbReference type="Gene3D" id="1.10.510.10">
    <property type="entry name" value="Transferase(Phosphotransferase) domain 1"/>
    <property type="match status" value="1"/>
</dbReference>
<comment type="caution">
    <text evidence="4">The sequence shown here is derived from an EMBL/GenBank/DDBJ whole genome shotgun (WGS) entry which is preliminary data.</text>
</comment>
<dbReference type="CDD" id="cd14003">
    <property type="entry name" value="STKc_AMPK-like"/>
    <property type="match status" value="1"/>
</dbReference>
<evidence type="ECO:0000313" key="5">
    <source>
        <dbReference type="Proteomes" id="UP000747399"/>
    </source>
</evidence>
<protein>
    <recommendedName>
        <fullName evidence="3">Protein kinase domain-containing protein</fullName>
    </recommendedName>
</protein>
<dbReference type="PANTHER" id="PTHR24346:SF92">
    <property type="entry name" value="SNF1-RELATED PROTEIN KINASE 2.6"/>
    <property type="match status" value="1"/>
</dbReference>
<reference evidence="4" key="1">
    <citation type="journal article" date="2021" name="Proc. Natl. Acad. Sci. U.S.A.">
        <title>Three genomes in the algal genus Volvox reveal the fate of a haploid sex-determining region after a transition to homothallism.</title>
        <authorList>
            <person name="Yamamoto K."/>
            <person name="Hamaji T."/>
            <person name="Kawai-Toyooka H."/>
            <person name="Matsuzaki R."/>
            <person name="Takahashi F."/>
            <person name="Nishimura Y."/>
            <person name="Kawachi M."/>
            <person name="Noguchi H."/>
            <person name="Minakuchi Y."/>
            <person name="Umen J.G."/>
            <person name="Toyoda A."/>
            <person name="Nozaki H."/>
        </authorList>
    </citation>
    <scope>NUCLEOTIDE SEQUENCE</scope>
    <source>
        <strain evidence="4">NIES-3780</strain>
    </source>
</reference>
<evidence type="ECO:0000256" key="2">
    <source>
        <dbReference type="ARBA" id="ARBA00022840"/>
    </source>
</evidence>
<name>A0A8J4F845_9CHLO</name>
<feature type="domain" description="Protein kinase" evidence="3">
    <location>
        <begin position="16"/>
        <end position="280"/>
    </location>
</feature>
<dbReference type="Proteomes" id="UP000747399">
    <property type="component" value="Unassembled WGS sequence"/>
</dbReference>
<dbReference type="Gene3D" id="3.30.200.20">
    <property type="entry name" value="Phosphorylase Kinase, domain 1"/>
    <property type="match status" value="1"/>
</dbReference>
<evidence type="ECO:0000313" key="4">
    <source>
        <dbReference type="EMBL" id="GIL60340.1"/>
    </source>
</evidence>
<dbReference type="GO" id="GO:0035556">
    <property type="term" value="P:intracellular signal transduction"/>
    <property type="evidence" value="ECO:0007669"/>
    <property type="project" value="TreeGrafter"/>
</dbReference>
<keyword evidence="1" id="KW-0547">Nucleotide-binding</keyword>
<accession>A0A8J4F845</accession>
<dbReference type="AlphaFoldDB" id="A0A8J4F845"/>
<dbReference type="FunFam" id="3.30.200.20:FF:001075">
    <property type="entry name" value="Snf1-like protein kinase"/>
    <property type="match status" value="1"/>
</dbReference>
<dbReference type="PROSITE" id="PS50011">
    <property type="entry name" value="PROTEIN_KINASE_DOM"/>
    <property type="match status" value="1"/>
</dbReference>
<dbReference type="SMART" id="SM00220">
    <property type="entry name" value="S_TKc"/>
    <property type="match status" value="1"/>
</dbReference>
<dbReference type="PANTHER" id="PTHR24346">
    <property type="entry name" value="MAP/MICROTUBULE AFFINITY-REGULATING KINASE"/>
    <property type="match status" value="1"/>
</dbReference>
<evidence type="ECO:0000259" key="3">
    <source>
        <dbReference type="PROSITE" id="PS50011"/>
    </source>
</evidence>
<dbReference type="GO" id="GO:0004674">
    <property type="term" value="F:protein serine/threonine kinase activity"/>
    <property type="evidence" value="ECO:0007669"/>
    <property type="project" value="TreeGrafter"/>
</dbReference>
<dbReference type="SUPFAM" id="SSF56112">
    <property type="entry name" value="Protein kinase-like (PK-like)"/>
    <property type="match status" value="1"/>
</dbReference>
<dbReference type="GO" id="GO:0005524">
    <property type="term" value="F:ATP binding"/>
    <property type="evidence" value="ECO:0007669"/>
    <property type="project" value="UniProtKB-KW"/>
</dbReference>
<dbReference type="EMBL" id="BNCO01000039">
    <property type="protein sequence ID" value="GIL60340.1"/>
    <property type="molecule type" value="Genomic_DNA"/>
</dbReference>
<sequence length="387" mass="42923">MNAEKNPDPLKDNPRYAKVQPLSSGSFGFVHLCKDLVTGELVAIKFLERGERVNKYVETEVLNHRMLRHPHVIEFKEVFLTPEYICICMEYASGGNLFGYVQRAVRLKEPAARWFFQQLCIGLDYCHRRGVVNRDIKLENTLLTMVPGLPLPLLKICDFGYSKAHFMSAPKSKVGTLAYMAPEVIRATDQYAGQAADIWSCGVMLYVMLFGAYPFESPQSRNQQGKARMDSMMQRILRMEWSIPADVEVSPEGRDLLCKLLVGDPRHRLTMSQIQSHPWFLTNIPPDASAMNDNFLAHTDYTGVQSEDDIKRVLASAAIPAPASRFAFGAAGYDDNYEDLDAAIDDEMANQRSAGPTNQAAALPAVAIAAQVARPPSALGAPGNGHV</sequence>
<gene>
    <name evidence="4" type="ORF">Vafri_14963</name>
</gene>
<keyword evidence="2" id="KW-0067">ATP-binding</keyword>
<dbReference type="Pfam" id="PF00069">
    <property type="entry name" value="Pkinase"/>
    <property type="match status" value="1"/>
</dbReference>
<evidence type="ECO:0000256" key="1">
    <source>
        <dbReference type="ARBA" id="ARBA00022741"/>
    </source>
</evidence>
<dbReference type="InterPro" id="IPR011009">
    <property type="entry name" value="Kinase-like_dom_sf"/>
</dbReference>
<dbReference type="GO" id="GO:0005737">
    <property type="term" value="C:cytoplasm"/>
    <property type="evidence" value="ECO:0007669"/>
    <property type="project" value="TreeGrafter"/>
</dbReference>
<dbReference type="InterPro" id="IPR000719">
    <property type="entry name" value="Prot_kinase_dom"/>
</dbReference>
<proteinExistence type="predicted"/>
<dbReference type="FunFam" id="1.10.510.10:FF:000571">
    <property type="entry name" value="Maternal embryonic leucine zipper kinase"/>
    <property type="match status" value="1"/>
</dbReference>
<organism evidence="4 5">
    <name type="scientific">Volvox africanus</name>
    <dbReference type="NCBI Taxonomy" id="51714"/>
    <lineage>
        <taxon>Eukaryota</taxon>
        <taxon>Viridiplantae</taxon>
        <taxon>Chlorophyta</taxon>
        <taxon>core chlorophytes</taxon>
        <taxon>Chlorophyceae</taxon>
        <taxon>CS clade</taxon>
        <taxon>Chlamydomonadales</taxon>
        <taxon>Volvocaceae</taxon>
        <taxon>Volvox</taxon>
    </lineage>
</organism>